<dbReference type="PANTHER" id="PTHR42743:SF11">
    <property type="entry name" value="AMINODEOXYCHORISMATE LYASE"/>
    <property type="match status" value="1"/>
</dbReference>
<evidence type="ECO:0000256" key="1">
    <source>
        <dbReference type="ARBA" id="ARBA00001933"/>
    </source>
</evidence>
<dbReference type="InterPro" id="IPR043132">
    <property type="entry name" value="BCAT-like_C"/>
</dbReference>
<reference evidence="4" key="1">
    <citation type="submission" date="2018-05" db="EMBL/GenBank/DDBJ databases">
        <authorList>
            <person name="Lanie J.A."/>
            <person name="Ng W.-L."/>
            <person name="Kazmierczak K.M."/>
            <person name="Andrzejewski T.M."/>
            <person name="Davidsen T.M."/>
            <person name="Wayne K.J."/>
            <person name="Tettelin H."/>
            <person name="Glass J.I."/>
            <person name="Rusch D."/>
            <person name="Podicherti R."/>
            <person name="Tsui H.-C.T."/>
            <person name="Winkler M.E."/>
        </authorList>
    </citation>
    <scope>NUCLEOTIDE SEQUENCE</scope>
</reference>
<evidence type="ECO:0000256" key="3">
    <source>
        <dbReference type="ARBA" id="ARBA00022898"/>
    </source>
</evidence>
<evidence type="ECO:0008006" key="5">
    <source>
        <dbReference type="Google" id="ProtNLM"/>
    </source>
</evidence>
<feature type="non-terminal residue" evidence="4">
    <location>
        <position position="1"/>
    </location>
</feature>
<dbReference type="AlphaFoldDB" id="A0A382R6T1"/>
<gene>
    <name evidence="4" type="ORF">METZ01_LOCUS345582</name>
</gene>
<keyword evidence="3" id="KW-0663">Pyridoxal phosphate</keyword>
<proteinExistence type="inferred from homology"/>
<dbReference type="PANTHER" id="PTHR42743">
    <property type="entry name" value="AMINO-ACID AMINOTRANSFERASE"/>
    <property type="match status" value="1"/>
</dbReference>
<dbReference type="Pfam" id="PF01063">
    <property type="entry name" value="Aminotran_4"/>
    <property type="match status" value="1"/>
</dbReference>
<accession>A0A382R6T1</accession>
<sequence length="118" mass="13067">DEGLMLDPHGYVSTCNSTHFFMVTDNAVWTSTGEYCLKGVTRQNIIDICKAHSIPLYERNFTLADVYDADEAFVTGTFGGVVPVYEVDDHELSVLQSGSVVKTLQSHYNELVELVSLS</sequence>
<dbReference type="GO" id="GO:0003824">
    <property type="term" value="F:catalytic activity"/>
    <property type="evidence" value="ECO:0007669"/>
    <property type="project" value="InterPro"/>
</dbReference>
<dbReference type="InterPro" id="IPR001544">
    <property type="entry name" value="Aminotrans_IV"/>
</dbReference>
<dbReference type="FunFam" id="3.20.10.10:FF:000002">
    <property type="entry name" value="D-alanine aminotransferase"/>
    <property type="match status" value="1"/>
</dbReference>
<organism evidence="4">
    <name type="scientific">marine metagenome</name>
    <dbReference type="NCBI Taxonomy" id="408172"/>
    <lineage>
        <taxon>unclassified sequences</taxon>
        <taxon>metagenomes</taxon>
        <taxon>ecological metagenomes</taxon>
    </lineage>
</organism>
<dbReference type="GO" id="GO:0008652">
    <property type="term" value="P:amino acid biosynthetic process"/>
    <property type="evidence" value="ECO:0007669"/>
    <property type="project" value="UniProtKB-ARBA"/>
</dbReference>
<evidence type="ECO:0000256" key="2">
    <source>
        <dbReference type="ARBA" id="ARBA00009320"/>
    </source>
</evidence>
<comment type="cofactor">
    <cofactor evidence="1">
        <name>pyridoxal 5'-phosphate</name>
        <dbReference type="ChEBI" id="CHEBI:597326"/>
    </cofactor>
</comment>
<comment type="similarity">
    <text evidence="2">Belongs to the class-IV pyridoxal-phosphate-dependent aminotransferase family.</text>
</comment>
<name>A0A382R6T1_9ZZZZ</name>
<dbReference type="SUPFAM" id="SSF56752">
    <property type="entry name" value="D-aminoacid aminotransferase-like PLP-dependent enzymes"/>
    <property type="match status" value="1"/>
</dbReference>
<dbReference type="InterPro" id="IPR036038">
    <property type="entry name" value="Aminotransferase-like"/>
</dbReference>
<protein>
    <recommendedName>
        <fullName evidence="5">Aminotransferase class IV</fullName>
    </recommendedName>
</protein>
<evidence type="ECO:0000313" key="4">
    <source>
        <dbReference type="EMBL" id="SVC92728.1"/>
    </source>
</evidence>
<dbReference type="Gene3D" id="3.20.10.10">
    <property type="entry name" value="D-amino Acid Aminotransferase, subunit A, domain 2"/>
    <property type="match status" value="1"/>
</dbReference>
<dbReference type="InterPro" id="IPR050571">
    <property type="entry name" value="Class-IV_PLP-Dep_Aminotrnsfr"/>
</dbReference>
<dbReference type="EMBL" id="UINC01119128">
    <property type="protein sequence ID" value="SVC92728.1"/>
    <property type="molecule type" value="Genomic_DNA"/>
</dbReference>
<dbReference type="GO" id="GO:0046394">
    <property type="term" value="P:carboxylic acid biosynthetic process"/>
    <property type="evidence" value="ECO:0007669"/>
    <property type="project" value="UniProtKB-ARBA"/>
</dbReference>